<dbReference type="Pfam" id="PF00005">
    <property type="entry name" value="ABC_tran"/>
    <property type="match status" value="1"/>
</dbReference>
<dbReference type="STRING" id="1122195.SAMN02745164_01412"/>
<keyword evidence="7 9" id="KW-1133">Transmembrane helix</keyword>
<proteinExistence type="predicted"/>
<feature type="transmembrane region" description="Helical" evidence="9">
    <location>
        <begin position="65"/>
        <end position="86"/>
    </location>
</feature>
<feature type="transmembrane region" description="Helical" evidence="9">
    <location>
        <begin position="252"/>
        <end position="277"/>
    </location>
</feature>
<dbReference type="PANTHER" id="PTHR43394">
    <property type="entry name" value="ATP-DEPENDENT PERMEASE MDL1, MITOCHONDRIAL"/>
    <property type="match status" value="1"/>
</dbReference>
<dbReference type="GO" id="GO:0005886">
    <property type="term" value="C:plasma membrane"/>
    <property type="evidence" value="ECO:0007669"/>
    <property type="project" value="UniProtKB-SubCell"/>
</dbReference>
<dbReference type="SMART" id="SM00382">
    <property type="entry name" value="AAA"/>
    <property type="match status" value="1"/>
</dbReference>
<keyword evidence="4 9" id="KW-0812">Transmembrane</keyword>
<dbReference type="AlphaFoldDB" id="A0A1M4XEY1"/>
<dbReference type="GO" id="GO:0005524">
    <property type="term" value="F:ATP binding"/>
    <property type="evidence" value="ECO:0007669"/>
    <property type="project" value="UniProtKB-KW"/>
</dbReference>
<feature type="transmembrane region" description="Helical" evidence="9">
    <location>
        <begin position="289"/>
        <end position="310"/>
    </location>
</feature>
<evidence type="ECO:0000313" key="13">
    <source>
        <dbReference type="Proteomes" id="UP000184334"/>
    </source>
</evidence>
<sequence length="590" mass="67930">MLELLVMQTKIGGVNIIKEFFKKNWWRYLIGITFLLVIDYMQIFIPKRIGDIMDDLKLIKDFEVIKLSIYSILILAISIMIGRFIWRFFIFGTSRLFEFKTANIMFSHILDQSYDFYDKWRTGDLMTRFTEDLNAVRMAMGPSIVMIIDTVFMSTITIIAMINFVNPKLTLLSLTPLPIIGLITLFFGRTIRKLFKNLQKTISDLSDHTEESYAGIHVVKVFSLENTMKKRFNDRSMKYYDAQMKLIKTWGLMFPLIQFLASLSGVLAIYFGGKMVINNEITFGQLVMFYSYIGMLVWPMMAVGWVVNVLQRGKASYQRLMEIMKSKSSVIEPENIDRSYKFKGHIKINNLNFKYSGSEKYALKNINMEIKPGEMVAFVGKIGSGKSTLPKLLLKFYPVEDNTIFIDGIDINKIHSKIIRDNIAYVPQESFLFSMPIEDNISFAHPKEVKKAPKYAKIANVHEDIIDLPEKYKTLVGERGVTLSGGQKQRVSIARALAKNAPFIILDDCLSAVDTETEEAIITNLRNNTVNKTMIVISHRLKAVRNADKIYVFENGEIIEQGNHNELLALEGAYYSMYMKQLIEEKLEEE</sequence>
<dbReference type="InterPro" id="IPR003593">
    <property type="entry name" value="AAA+_ATPase"/>
</dbReference>
<dbReference type="Gene3D" id="1.20.1560.10">
    <property type="entry name" value="ABC transporter type 1, transmembrane domain"/>
    <property type="match status" value="1"/>
</dbReference>
<reference evidence="12" key="1">
    <citation type="submission" date="2016-11" db="EMBL/GenBank/DDBJ databases">
        <authorList>
            <person name="Varghese N."/>
            <person name="Submissions S."/>
        </authorList>
    </citation>
    <scope>NUCLEOTIDE SEQUENCE [LARGE SCALE GENOMIC DNA]</scope>
    <source>
        <strain evidence="12">DSM 16785</strain>
    </source>
</reference>
<organism evidence="12 13">
    <name type="scientific">Marinitoga hydrogenitolerans (strain DSM 16785 / JCM 12826 / AT1271)</name>
    <dbReference type="NCBI Taxonomy" id="1122195"/>
    <lineage>
        <taxon>Bacteria</taxon>
        <taxon>Thermotogati</taxon>
        <taxon>Thermotogota</taxon>
        <taxon>Thermotogae</taxon>
        <taxon>Petrotogales</taxon>
        <taxon>Petrotogaceae</taxon>
        <taxon>Marinitoga</taxon>
    </lineage>
</organism>
<dbReference type="InterPro" id="IPR017871">
    <property type="entry name" value="ABC_transporter-like_CS"/>
</dbReference>
<evidence type="ECO:0000256" key="5">
    <source>
        <dbReference type="ARBA" id="ARBA00022741"/>
    </source>
</evidence>
<keyword evidence="6 12" id="KW-0067">ATP-binding</keyword>
<evidence type="ECO:0000256" key="1">
    <source>
        <dbReference type="ARBA" id="ARBA00004651"/>
    </source>
</evidence>
<dbReference type="SUPFAM" id="SSF90123">
    <property type="entry name" value="ABC transporter transmembrane region"/>
    <property type="match status" value="1"/>
</dbReference>
<dbReference type="PROSITE" id="PS00211">
    <property type="entry name" value="ABC_TRANSPORTER_1"/>
    <property type="match status" value="1"/>
</dbReference>
<accession>A0A1M4XEY1</accession>
<protein>
    <submittedName>
        <fullName evidence="12">ATP-binding cassette, subfamily B</fullName>
    </submittedName>
</protein>
<comment type="subcellular location">
    <subcellularLocation>
        <location evidence="1">Cell membrane</location>
        <topology evidence="1">Multi-pass membrane protein</topology>
    </subcellularLocation>
</comment>
<feature type="domain" description="ABC transmembrane type-1" evidence="11">
    <location>
        <begin position="29"/>
        <end position="312"/>
    </location>
</feature>
<dbReference type="Gene3D" id="3.40.50.300">
    <property type="entry name" value="P-loop containing nucleotide triphosphate hydrolases"/>
    <property type="match status" value="1"/>
</dbReference>
<dbReference type="Pfam" id="PF00664">
    <property type="entry name" value="ABC_membrane"/>
    <property type="match status" value="1"/>
</dbReference>
<gene>
    <name evidence="12" type="ORF">SAMN02745164_01412</name>
</gene>
<evidence type="ECO:0000256" key="4">
    <source>
        <dbReference type="ARBA" id="ARBA00022692"/>
    </source>
</evidence>
<dbReference type="GO" id="GO:0015421">
    <property type="term" value="F:ABC-type oligopeptide transporter activity"/>
    <property type="evidence" value="ECO:0007669"/>
    <property type="project" value="TreeGrafter"/>
</dbReference>
<keyword evidence="5" id="KW-0547">Nucleotide-binding</keyword>
<dbReference type="InterPro" id="IPR036640">
    <property type="entry name" value="ABC1_TM_sf"/>
</dbReference>
<dbReference type="GO" id="GO:0016887">
    <property type="term" value="F:ATP hydrolysis activity"/>
    <property type="evidence" value="ECO:0007669"/>
    <property type="project" value="InterPro"/>
</dbReference>
<dbReference type="InterPro" id="IPR039421">
    <property type="entry name" value="Type_1_exporter"/>
</dbReference>
<dbReference type="EMBL" id="FQUI01000022">
    <property type="protein sequence ID" value="SHE92065.1"/>
    <property type="molecule type" value="Genomic_DNA"/>
</dbReference>
<dbReference type="Proteomes" id="UP000184334">
    <property type="component" value="Unassembled WGS sequence"/>
</dbReference>
<evidence type="ECO:0000256" key="3">
    <source>
        <dbReference type="ARBA" id="ARBA00022475"/>
    </source>
</evidence>
<dbReference type="SUPFAM" id="SSF52540">
    <property type="entry name" value="P-loop containing nucleoside triphosphate hydrolases"/>
    <property type="match status" value="1"/>
</dbReference>
<dbReference type="PROSITE" id="PS50893">
    <property type="entry name" value="ABC_TRANSPORTER_2"/>
    <property type="match status" value="1"/>
</dbReference>
<keyword evidence="2" id="KW-0813">Transport</keyword>
<keyword evidence="3" id="KW-1003">Cell membrane</keyword>
<evidence type="ECO:0000256" key="9">
    <source>
        <dbReference type="SAM" id="Phobius"/>
    </source>
</evidence>
<dbReference type="FunFam" id="3.40.50.300:FF:000221">
    <property type="entry name" value="Multidrug ABC transporter ATP-binding protein"/>
    <property type="match status" value="1"/>
</dbReference>
<evidence type="ECO:0000259" key="10">
    <source>
        <dbReference type="PROSITE" id="PS50893"/>
    </source>
</evidence>
<dbReference type="PROSITE" id="PS50929">
    <property type="entry name" value="ABC_TM1F"/>
    <property type="match status" value="1"/>
</dbReference>
<evidence type="ECO:0000256" key="2">
    <source>
        <dbReference type="ARBA" id="ARBA00022448"/>
    </source>
</evidence>
<feature type="transmembrane region" description="Helical" evidence="9">
    <location>
        <begin position="25"/>
        <end position="45"/>
    </location>
</feature>
<dbReference type="InterPro" id="IPR011527">
    <property type="entry name" value="ABC1_TM_dom"/>
</dbReference>
<feature type="domain" description="ABC transporter" evidence="10">
    <location>
        <begin position="346"/>
        <end position="580"/>
    </location>
</feature>
<evidence type="ECO:0000256" key="8">
    <source>
        <dbReference type="ARBA" id="ARBA00023136"/>
    </source>
</evidence>
<keyword evidence="13" id="KW-1185">Reference proteome</keyword>
<dbReference type="InterPro" id="IPR003439">
    <property type="entry name" value="ABC_transporter-like_ATP-bd"/>
</dbReference>
<keyword evidence="8 9" id="KW-0472">Membrane</keyword>
<feature type="transmembrane region" description="Helical" evidence="9">
    <location>
        <begin position="171"/>
        <end position="191"/>
    </location>
</feature>
<dbReference type="PANTHER" id="PTHR43394:SF1">
    <property type="entry name" value="ATP-BINDING CASSETTE SUB-FAMILY B MEMBER 10, MITOCHONDRIAL"/>
    <property type="match status" value="1"/>
</dbReference>
<comment type="caution">
    <text evidence="12">The sequence shown here is derived from an EMBL/GenBank/DDBJ whole genome shotgun (WGS) entry which is preliminary data.</text>
</comment>
<evidence type="ECO:0000256" key="6">
    <source>
        <dbReference type="ARBA" id="ARBA00022840"/>
    </source>
</evidence>
<evidence type="ECO:0000256" key="7">
    <source>
        <dbReference type="ARBA" id="ARBA00022989"/>
    </source>
</evidence>
<evidence type="ECO:0000313" key="12">
    <source>
        <dbReference type="EMBL" id="SHE92065.1"/>
    </source>
</evidence>
<evidence type="ECO:0000259" key="11">
    <source>
        <dbReference type="PROSITE" id="PS50929"/>
    </source>
</evidence>
<dbReference type="CDD" id="cd18541">
    <property type="entry name" value="ABC_6TM_TmrB_like"/>
    <property type="match status" value="1"/>
</dbReference>
<feature type="transmembrane region" description="Helical" evidence="9">
    <location>
        <begin position="144"/>
        <end position="165"/>
    </location>
</feature>
<dbReference type="InterPro" id="IPR027417">
    <property type="entry name" value="P-loop_NTPase"/>
</dbReference>
<name>A0A1M4XEY1_MARH1</name>